<name>A0A1F6N2K6_9BACT</name>
<dbReference type="Gene3D" id="1.10.730.10">
    <property type="entry name" value="Isoleucyl-tRNA Synthetase, Domain 1"/>
    <property type="match status" value="2"/>
</dbReference>
<evidence type="ECO:0000256" key="11">
    <source>
        <dbReference type="RuleBase" id="RU363035"/>
    </source>
</evidence>
<dbReference type="InterPro" id="IPR020084">
    <property type="entry name" value="NUDIX_hydrolase_CS"/>
</dbReference>
<dbReference type="InterPro" id="IPR009080">
    <property type="entry name" value="tRNAsynth_Ia_anticodon-bd"/>
</dbReference>
<evidence type="ECO:0000256" key="3">
    <source>
        <dbReference type="ARBA" id="ARBA00022598"/>
    </source>
</evidence>
<dbReference type="PROSITE" id="PS00893">
    <property type="entry name" value="NUDIX_BOX"/>
    <property type="match status" value="1"/>
</dbReference>
<dbReference type="Proteomes" id="UP000177040">
    <property type="component" value="Unassembled WGS sequence"/>
</dbReference>
<dbReference type="InterPro" id="IPR002302">
    <property type="entry name" value="Leu-tRNA-ligase"/>
</dbReference>
<evidence type="ECO:0000256" key="6">
    <source>
        <dbReference type="ARBA" id="ARBA00022840"/>
    </source>
</evidence>
<dbReference type="PANTHER" id="PTHR43740:SF2">
    <property type="entry name" value="LEUCINE--TRNA LIGASE, MITOCHONDRIAL"/>
    <property type="match status" value="1"/>
</dbReference>
<dbReference type="InterPro" id="IPR009008">
    <property type="entry name" value="Val/Leu/Ile-tRNA-synth_edit"/>
</dbReference>
<keyword evidence="7 10" id="KW-0648">Protein biosynthesis</keyword>
<dbReference type="GO" id="GO:0002161">
    <property type="term" value="F:aminoacyl-tRNA deacylase activity"/>
    <property type="evidence" value="ECO:0007669"/>
    <property type="project" value="InterPro"/>
</dbReference>
<dbReference type="InterPro" id="IPR001412">
    <property type="entry name" value="aa-tRNA-synth_I_CS"/>
</dbReference>
<dbReference type="PROSITE" id="PS00178">
    <property type="entry name" value="AA_TRNA_LIGASE_I"/>
    <property type="match status" value="1"/>
</dbReference>
<proteinExistence type="inferred from homology"/>
<protein>
    <recommendedName>
        <fullName evidence="10">Leucine--tRNA ligase</fullName>
        <ecNumber evidence="10">6.1.1.4</ecNumber>
    </recommendedName>
    <alternativeName>
        <fullName evidence="10">Leucyl-tRNA synthetase</fullName>
        <shortName evidence="10">LeuRS</shortName>
    </alternativeName>
</protein>
<dbReference type="FunFam" id="3.40.50.620:FF:000056">
    <property type="entry name" value="Leucine--tRNA ligase"/>
    <property type="match status" value="1"/>
</dbReference>
<comment type="caution">
    <text evidence="13">The sequence shown here is derived from an EMBL/GenBank/DDBJ whole genome shotgun (WGS) entry which is preliminary data.</text>
</comment>
<dbReference type="InterPro" id="IPR014729">
    <property type="entry name" value="Rossmann-like_a/b/a_fold"/>
</dbReference>
<evidence type="ECO:0000313" key="13">
    <source>
        <dbReference type="EMBL" id="OGH78225.1"/>
    </source>
</evidence>
<evidence type="ECO:0000256" key="8">
    <source>
        <dbReference type="ARBA" id="ARBA00023146"/>
    </source>
</evidence>
<dbReference type="InterPro" id="IPR000086">
    <property type="entry name" value="NUDIX_hydrolase_dom"/>
</dbReference>
<gene>
    <name evidence="10" type="primary">leuS</name>
    <name evidence="13" type="ORF">A2983_02115</name>
</gene>
<evidence type="ECO:0000256" key="2">
    <source>
        <dbReference type="ARBA" id="ARBA00022490"/>
    </source>
</evidence>
<dbReference type="GO" id="GO:0004823">
    <property type="term" value="F:leucine-tRNA ligase activity"/>
    <property type="evidence" value="ECO:0007669"/>
    <property type="project" value="UniProtKB-UniRule"/>
</dbReference>
<dbReference type="FunFam" id="3.10.20.590:FF:000001">
    <property type="entry name" value="Leucine--tRNA ligase"/>
    <property type="match status" value="1"/>
</dbReference>
<dbReference type="PROSITE" id="PS51462">
    <property type="entry name" value="NUDIX"/>
    <property type="match status" value="1"/>
</dbReference>
<evidence type="ECO:0000259" key="12">
    <source>
        <dbReference type="PROSITE" id="PS51462"/>
    </source>
</evidence>
<evidence type="ECO:0000256" key="10">
    <source>
        <dbReference type="HAMAP-Rule" id="MF_00049"/>
    </source>
</evidence>
<dbReference type="Gene3D" id="3.90.740.10">
    <property type="entry name" value="Valyl/Leucyl/Isoleucyl-tRNA synthetase, editing domain"/>
    <property type="match status" value="1"/>
</dbReference>
<dbReference type="GO" id="GO:0005524">
    <property type="term" value="F:ATP binding"/>
    <property type="evidence" value="ECO:0007669"/>
    <property type="project" value="UniProtKB-UniRule"/>
</dbReference>
<dbReference type="InterPro" id="IPR025709">
    <property type="entry name" value="Leu_tRNA-synth_edit"/>
</dbReference>
<sequence>MNKYNPQEIELKWQKFWEENKTFAVTEDSTKEKFYGLIEFPYPSGAGLHVGHPRSYTAMDVITRQKRMEGKNVLFPIGFDSFGLPTENFAIKTGRPPAEITAENITTFTRQLKSLGFGFDWNRAVTTSEPEYYKWTQWIFLQLYKHGLAYKANQPINWCPKDKIGLANEEVVTHSTSSGQVSCCERCGSTVEKRNKEQWMLAITKYADKLLEGLNEVDYISRAKVQQENWIGKSEGAEINFALNVPRQDLGKHSVTVFTTRPDTIFGASFLAISAELAQKWIDVGWQASEEVKKYIVETLQGRTTAVAREDIEKTGVDSGIIAINPVNNESIPVWIVNYVLGDVGTGAIMAVPAHDERDFEFAQKYNLPTKEVVIKQLGERVDGSEVRNTARGICVRDGKLLITRNKKMGEYLLVGGGIDNKESPTGALLREIKEETGYCNIKISSYLGTVEHNYFHTQHKKNLHALVAGFVFELENEETVPRVENEIQKANILWLPVAEAIEKFENSPSFCREVEFIERYLQKKGLPFTENGVAYNSDFLNELPTPEAKEKMIQWLEEKRVGKRKKNYKLRDWVFSRQRYWGEPIPLVFCENCKGWIPLPEDQLPLKLPHVEKYLPTDTGESPLAPMTDWVNTTCPQCGGPARRETDTMPNWAGSSWYWLRYCDPHNVEQLASKEKLNYWQPVDWYNGGMEHTVLHLLYSRFWNQFLYDIGVVPTREPYKKRTSHGMILASDGQKMSKSLGNVVNPDEMVEQFGADALRVYILFMGPFDQAVAWDTNGLVGVRRFLERVWNLQEKIYDNIPAIVGQITDNKIQTVLHQTIKKITEDIAAMRFNTAIAKLMELSNEMGTREKIAREDYHIFIKLLAPFAPHITEELWNLFGTGDSVAYAPWPQYDSELIIEAEIIIVVQVNGKVRDQLTVSPEISEEEIKQMALSSEKVMKWLEGKEPKKVIYVKGKLVSVVV</sequence>
<dbReference type="InterPro" id="IPR002300">
    <property type="entry name" value="aa-tRNA-synth_Ia"/>
</dbReference>
<keyword evidence="6 10" id="KW-0067">ATP-binding</keyword>
<dbReference type="EMBL" id="MFQH01000015">
    <property type="protein sequence ID" value="OGH78225.1"/>
    <property type="molecule type" value="Genomic_DNA"/>
</dbReference>
<dbReference type="Pfam" id="PF00133">
    <property type="entry name" value="tRNA-synt_1"/>
    <property type="match status" value="1"/>
</dbReference>
<dbReference type="Gene3D" id="3.40.50.620">
    <property type="entry name" value="HUPs"/>
    <property type="match status" value="2"/>
</dbReference>
<dbReference type="GO" id="GO:0006429">
    <property type="term" value="P:leucyl-tRNA aminoacylation"/>
    <property type="evidence" value="ECO:0007669"/>
    <property type="project" value="UniProtKB-UniRule"/>
</dbReference>
<feature type="domain" description="Nudix hydrolase" evidence="12">
    <location>
        <begin position="385"/>
        <end position="519"/>
    </location>
</feature>
<dbReference type="InterPro" id="IPR015797">
    <property type="entry name" value="NUDIX_hydrolase-like_dom_sf"/>
</dbReference>
<dbReference type="Pfam" id="PF13603">
    <property type="entry name" value="tRNA-synt_1_2"/>
    <property type="match status" value="1"/>
</dbReference>
<comment type="caution">
    <text evidence="10">Lacks conserved residue(s) required for the propagation of feature annotation.</text>
</comment>
<evidence type="ECO:0000256" key="1">
    <source>
        <dbReference type="ARBA" id="ARBA00005594"/>
    </source>
</evidence>
<feature type="short sequence motif" description="'KMSKS' region" evidence="10">
    <location>
        <begin position="736"/>
        <end position="740"/>
    </location>
</feature>
<dbReference type="SUPFAM" id="SSF52374">
    <property type="entry name" value="Nucleotidylyl transferase"/>
    <property type="match status" value="1"/>
</dbReference>
<comment type="subcellular location">
    <subcellularLocation>
        <location evidence="10">Cytoplasm</location>
    </subcellularLocation>
</comment>
<comment type="catalytic activity">
    <reaction evidence="9 10">
        <text>tRNA(Leu) + L-leucine + ATP = L-leucyl-tRNA(Leu) + AMP + diphosphate</text>
        <dbReference type="Rhea" id="RHEA:11688"/>
        <dbReference type="Rhea" id="RHEA-COMP:9613"/>
        <dbReference type="Rhea" id="RHEA-COMP:9622"/>
        <dbReference type="ChEBI" id="CHEBI:30616"/>
        <dbReference type="ChEBI" id="CHEBI:33019"/>
        <dbReference type="ChEBI" id="CHEBI:57427"/>
        <dbReference type="ChEBI" id="CHEBI:78442"/>
        <dbReference type="ChEBI" id="CHEBI:78494"/>
        <dbReference type="ChEBI" id="CHEBI:456215"/>
        <dbReference type="EC" id="6.1.1.4"/>
    </reaction>
</comment>
<dbReference type="EC" id="6.1.1.4" evidence="10"/>
<dbReference type="PANTHER" id="PTHR43740">
    <property type="entry name" value="LEUCYL-TRNA SYNTHETASE"/>
    <property type="match status" value="1"/>
</dbReference>
<dbReference type="FunFam" id="1.10.730.10:FF:000011">
    <property type="entry name" value="Leucine--tRNA ligase chloroplastic/mitochondrial"/>
    <property type="match status" value="1"/>
</dbReference>
<dbReference type="AlphaFoldDB" id="A0A1F6N2K6"/>
<keyword evidence="8 10" id="KW-0030">Aminoacyl-tRNA synthetase</keyword>
<dbReference type="Gene3D" id="3.10.20.590">
    <property type="match status" value="1"/>
</dbReference>
<dbReference type="InterPro" id="IPR013155">
    <property type="entry name" value="M/V/L/I-tRNA-synth_anticd-bd"/>
</dbReference>
<evidence type="ECO:0000256" key="9">
    <source>
        <dbReference type="ARBA" id="ARBA00047469"/>
    </source>
</evidence>
<dbReference type="SUPFAM" id="SSF55811">
    <property type="entry name" value="Nudix"/>
    <property type="match status" value="1"/>
</dbReference>
<dbReference type="FunFam" id="3.40.50.620:FF:000060">
    <property type="entry name" value="Leucine--tRNA ligase"/>
    <property type="match status" value="1"/>
</dbReference>
<feature type="binding site" evidence="10">
    <location>
        <position position="739"/>
    </location>
    <ligand>
        <name>ATP</name>
        <dbReference type="ChEBI" id="CHEBI:30616"/>
    </ligand>
</feature>
<evidence type="ECO:0000313" key="14">
    <source>
        <dbReference type="Proteomes" id="UP000177040"/>
    </source>
</evidence>
<keyword evidence="4 10" id="KW-0547">Nucleotide-binding</keyword>
<keyword evidence="3 10" id="KW-0436">Ligase</keyword>
<dbReference type="PRINTS" id="PR00985">
    <property type="entry name" value="TRNASYNTHLEU"/>
</dbReference>
<dbReference type="Pfam" id="PF08264">
    <property type="entry name" value="Anticodon_1"/>
    <property type="match status" value="1"/>
</dbReference>
<comment type="similarity">
    <text evidence="1 10 11">Belongs to the class-I aminoacyl-tRNA synthetase family.</text>
</comment>
<dbReference type="CDD" id="cd07958">
    <property type="entry name" value="Anticodon_Ia_Leu_BEm"/>
    <property type="match status" value="1"/>
</dbReference>
<keyword evidence="2 10" id="KW-0963">Cytoplasm</keyword>
<accession>A0A1F6N2K6</accession>
<dbReference type="SUPFAM" id="SSF47323">
    <property type="entry name" value="Anticodon-binding domain of a subclass of class I aminoacyl-tRNA synthetases"/>
    <property type="match status" value="1"/>
</dbReference>
<organism evidence="13 14">
    <name type="scientific">Candidatus Magasanikbacteria bacterium RIFCSPLOWO2_01_FULL_40_15</name>
    <dbReference type="NCBI Taxonomy" id="1798686"/>
    <lineage>
        <taxon>Bacteria</taxon>
        <taxon>Candidatus Magasanikiibacteriota</taxon>
    </lineage>
</organism>
<keyword evidence="5" id="KW-0378">Hydrolase</keyword>
<evidence type="ECO:0000256" key="4">
    <source>
        <dbReference type="ARBA" id="ARBA00022741"/>
    </source>
</evidence>
<evidence type="ECO:0000256" key="5">
    <source>
        <dbReference type="ARBA" id="ARBA00022801"/>
    </source>
</evidence>
<reference evidence="13 14" key="1">
    <citation type="journal article" date="2016" name="Nat. Commun.">
        <title>Thousands of microbial genomes shed light on interconnected biogeochemical processes in an aquifer system.</title>
        <authorList>
            <person name="Anantharaman K."/>
            <person name="Brown C.T."/>
            <person name="Hug L.A."/>
            <person name="Sharon I."/>
            <person name="Castelle C.J."/>
            <person name="Probst A.J."/>
            <person name="Thomas B.C."/>
            <person name="Singh A."/>
            <person name="Wilkins M.J."/>
            <person name="Karaoz U."/>
            <person name="Brodie E.L."/>
            <person name="Williams K.H."/>
            <person name="Hubbard S.S."/>
            <person name="Banfield J.F."/>
        </authorList>
    </citation>
    <scope>NUCLEOTIDE SEQUENCE [LARGE SCALE GENOMIC DNA]</scope>
</reference>
<dbReference type="SUPFAM" id="SSF50677">
    <property type="entry name" value="ValRS/IleRS/LeuRS editing domain"/>
    <property type="match status" value="1"/>
</dbReference>
<dbReference type="GO" id="GO:0005829">
    <property type="term" value="C:cytosol"/>
    <property type="evidence" value="ECO:0007669"/>
    <property type="project" value="TreeGrafter"/>
</dbReference>
<dbReference type="HAMAP" id="MF_00049_B">
    <property type="entry name" value="Leu_tRNA_synth_B"/>
    <property type="match status" value="1"/>
</dbReference>
<evidence type="ECO:0000256" key="7">
    <source>
        <dbReference type="ARBA" id="ARBA00022917"/>
    </source>
</evidence>